<comment type="subcellular location">
    <subcellularLocation>
        <location evidence="1">Cell membrane</location>
        <topology evidence="1">Multi-pass membrane protein</topology>
    </subcellularLocation>
</comment>
<feature type="transmembrane region" description="Helical" evidence="6">
    <location>
        <begin position="233"/>
        <end position="258"/>
    </location>
</feature>
<evidence type="ECO:0000256" key="1">
    <source>
        <dbReference type="ARBA" id="ARBA00004651"/>
    </source>
</evidence>
<dbReference type="CDD" id="cd06580">
    <property type="entry name" value="TM_PBP1_transp_TpRbsC_like"/>
    <property type="match status" value="1"/>
</dbReference>
<evidence type="ECO:0000256" key="5">
    <source>
        <dbReference type="ARBA" id="ARBA00023136"/>
    </source>
</evidence>
<protein>
    <submittedName>
        <fullName evidence="7">Unannotated protein</fullName>
    </submittedName>
</protein>
<evidence type="ECO:0000313" key="10">
    <source>
        <dbReference type="EMBL" id="CAB5059186.1"/>
    </source>
</evidence>
<dbReference type="Pfam" id="PF02653">
    <property type="entry name" value="BPD_transp_2"/>
    <property type="match status" value="1"/>
</dbReference>
<evidence type="ECO:0000256" key="4">
    <source>
        <dbReference type="ARBA" id="ARBA00022989"/>
    </source>
</evidence>
<keyword evidence="3 6" id="KW-0812">Transmembrane</keyword>
<keyword evidence="4 6" id="KW-1133">Transmembrane helix</keyword>
<keyword evidence="5 6" id="KW-0472">Membrane</keyword>
<dbReference type="EMBL" id="CAFBLR010000045">
    <property type="protein sequence ID" value="CAB4869113.1"/>
    <property type="molecule type" value="Genomic_DNA"/>
</dbReference>
<feature type="transmembrane region" description="Helical" evidence="6">
    <location>
        <begin position="45"/>
        <end position="62"/>
    </location>
</feature>
<evidence type="ECO:0000313" key="9">
    <source>
        <dbReference type="EMBL" id="CAB4869113.1"/>
    </source>
</evidence>
<dbReference type="EMBL" id="CAFBQP010000025">
    <property type="protein sequence ID" value="CAB5059186.1"/>
    <property type="molecule type" value="Genomic_DNA"/>
</dbReference>
<sequence length="328" mass="34379">MMFAIIDNAFLSIVAAAIPASAVIVLAATGAMLNERVGVLNLGQEGLIGVGAVFAVIASLQWNVSSPWLAMLIGMFAAAVIGSIFAFATVVIRANQVLVGLALALGGVGLSNQLGNGRTGSPIPSVFKKIDPGSAFTKNQFLESFFHQDPIVYIAYLILPAIIWFVLYRTRHGLLVRAVGESPGAADAVGSNVLGIRFAYTVLGTAISGAAGAYMVLTITPTWSADIARGRGWVALAVVIFAAWKPFRVVAGALLFGAMISLDTTTQARGWKLPFLDAINLSFLLSMLPYVVTLVAILAPAGAAKLGRKTRASDAPAALATPYFREER</sequence>
<proteinExistence type="predicted"/>
<feature type="transmembrane region" description="Helical" evidence="6">
    <location>
        <begin position="97"/>
        <end position="115"/>
    </location>
</feature>
<accession>A0A6J6PV50</accession>
<evidence type="ECO:0000256" key="2">
    <source>
        <dbReference type="ARBA" id="ARBA00022475"/>
    </source>
</evidence>
<dbReference type="EMBL" id="CAEZXX010000028">
    <property type="protein sequence ID" value="CAB4700993.1"/>
    <property type="molecule type" value="Genomic_DNA"/>
</dbReference>
<dbReference type="GO" id="GO:0022857">
    <property type="term" value="F:transmembrane transporter activity"/>
    <property type="evidence" value="ECO:0007669"/>
    <property type="project" value="InterPro"/>
</dbReference>
<keyword evidence="2" id="KW-1003">Cell membrane</keyword>
<dbReference type="PANTHER" id="PTHR43370">
    <property type="entry name" value="SUGAR ABC TRANSPORTER INTEGRAL MEMBRANE PROTEIN-RELATED"/>
    <property type="match status" value="1"/>
</dbReference>
<dbReference type="PANTHER" id="PTHR43370:SF2">
    <property type="entry name" value="ABC TRANSPORTER PERMEASE PROTEIN"/>
    <property type="match status" value="1"/>
</dbReference>
<dbReference type="GO" id="GO:0005886">
    <property type="term" value="C:plasma membrane"/>
    <property type="evidence" value="ECO:0007669"/>
    <property type="project" value="UniProtKB-SubCell"/>
</dbReference>
<name>A0A6J6PV50_9ZZZZ</name>
<feature type="transmembrane region" description="Helical" evidence="6">
    <location>
        <begin position="68"/>
        <end position="90"/>
    </location>
</feature>
<evidence type="ECO:0000313" key="7">
    <source>
        <dbReference type="EMBL" id="CAB4700993.1"/>
    </source>
</evidence>
<reference evidence="7" key="1">
    <citation type="submission" date="2020-05" db="EMBL/GenBank/DDBJ databases">
        <authorList>
            <person name="Chiriac C."/>
            <person name="Salcher M."/>
            <person name="Ghai R."/>
            <person name="Kavagutti S V."/>
        </authorList>
    </citation>
    <scope>NUCLEOTIDE SEQUENCE</scope>
</reference>
<dbReference type="EMBL" id="CAEZYY010000019">
    <property type="protein sequence ID" value="CAB4758280.1"/>
    <property type="molecule type" value="Genomic_DNA"/>
</dbReference>
<feature type="transmembrane region" description="Helical" evidence="6">
    <location>
        <begin position="12"/>
        <end position="33"/>
    </location>
</feature>
<feature type="transmembrane region" description="Helical" evidence="6">
    <location>
        <begin position="151"/>
        <end position="168"/>
    </location>
</feature>
<dbReference type="InterPro" id="IPR001851">
    <property type="entry name" value="ABC_transp_permease"/>
</dbReference>
<dbReference type="AlphaFoldDB" id="A0A6J6PV50"/>
<organism evidence="7">
    <name type="scientific">freshwater metagenome</name>
    <dbReference type="NCBI Taxonomy" id="449393"/>
    <lineage>
        <taxon>unclassified sequences</taxon>
        <taxon>metagenomes</taxon>
        <taxon>ecological metagenomes</taxon>
    </lineage>
</organism>
<feature type="transmembrane region" description="Helical" evidence="6">
    <location>
        <begin position="278"/>
        <end position="301"/>
    </location>
</feature>
<evidence type="ECO:0000256" key="6">
    <source>
        <dbReference type="SAM" id="Phobius"/>
    </source>
</evidence>
<evidence type="ECO:0000313" key="8">
    <source>
        <dbReference type="EMBL" id="CAB4758280.1"/>
    </source>
</evidence>
<evidence type="ECO:0000256" key="3">
    <source>
        <dbReference type="ARBA" id="ARBA00022692"/>
    </source>
</evidence>
<gene>
    <name evidence="7" type="ORF">UFOPK2602_00587</name>
    <name evidence="8" type="ORF">UFOPK2806_01470</name>
    <name evidence="9" type="ORF">UFOPK3417_00649</name>
    <name evidence="10" type="ORF">UFOPK4306_00847</name>
</gene>